<evidence type="ECO:0000256" key="4">
    <source>
        <dbReference type="SAM" id="MobiDB-lite"/>
    </source>
</evidence>
<evidence type="ECO:0000256" key="3">
    <source>
        <dbReference type="PROSITE-ProRule" id="PRU00284"/>
    </source>
</evidence>
<dbReference type="RefSeq" id="WP_099475112.1">
    <property type="nucleotide sequence ID" value="NZ_CP041025.1"/>
</dbReference>
<keyword evidence="5" id="KW-0472">Membrane</keyword>
<dbReference type="InterPro" id="IPR004089">
    <property type="entry name" value="MCPsignal_dom"/>
</dbReference>
<dbReference type="Pfam" id="PF00015">
    <property type="entry name" value="MCPsignal"/>
    <property type="match status" value="1"/>
</dbReference>
<dbReference type="OrthoDB" id="8482111at2"/>
<dbReference type="GO" id="GO:0004888">
    <property type="term" value="F:transmembrane signaling receptor activity"/>
    <property type="evidence" value="ECO:0007669"/>
    <property type="project" value="InterPro"/>
</dbReference>
<dbReference type="Gene3D" id="1.10.287.950">
    <property type="entry name" value="Methyl-accepting chemotaxis protein"/>
    <property type="match status" value="1"/>
</dbReference>
<feature type="domain" description="Methyl-accepting transducer" evidence="6">
    <location>
        <begin position="440"/>
        <end position="676"/>
    </location>
</feature>
<dbReference type="PROSITE" id="PS50885">
    <property type="entry name" value="HAMP"/>
    <property type="match status" value="1"/>
</dbReference>
<dbReference type="SMART" id="SM00283">
    <property type="entry name" value="MA"/>
    <property type="match status" value="1"/>
</dbReference>
<dbReference type="InterPro" id="IPR003660">
    <property type="entry name" value="HAMP_dom"/>
</dbReference>
<dbReference type="SUPFAM" id="SSF58104">
    <property type="entry name" value="Methyl-accepting chemotaxis protein (MCP) signaling domain"/>
    <property type="match status" value="1"/>
</dbReference>
<dbReference type="PROSITE" id="PS50111">
    <property type="entry name" value="CHEMOTAXIS_TRANSDUC_2"/>
    <property type="match status" value="1"/>
</dbReference>
<dbReference type="Pfam" id="PF00672">
    <property type="entry name" value="HAMP"/>
    <property type="match status" value="1"/>
</dbReference>
<dbReference type="InterPro" id="IPR004090">
    <property type="entry name" value="Chemotax_Me-accpt_rcpt"/>
</dbReference>
<dbReference type="Proteomes" id="UP000229730">
    <property type="component" value="Unassembled WGS sequence"/>
</dbReference>
<evidence type="ECO:0000313" key="9">
    <source>
        <dbReference type="Proteomes" id="UP000229730"/>
    </source>
</evidence>
<feature type="compositionally biased region" description="Basic and acidic residues" evidence="4">
    <location>
        <begin position="388"/>
        <end position="400"/>
    </location>
</feature>
<sequence>MTISVRMRIMAGFGAIIVLLGVVNIQSTLKLGSIEQETQAIVDRTEIVRLVNDFVRDITAQTSALRTYAYSDLEKDREAVRHSQDATAASKEVMMRLLRNAGEMDKADALLAAMERFDQLFQDIETRLGAADDTLSLVVVAMGNLKVSAVQLQQQLQNLGTAEAVKISTEIGHKLSRFAKYGVGYVATSNPSAYPVAIEAGQDLDLLVEKAGALLKSLPRRERAVVRYVRRDGDVIRQSLRQKNIAYVFLDKAMDEFATVAADMTVITGDFRETATAEQSTALDHMEMRVGEITRNNLWGFLIGSAAAVVLAWIIGTSISRPLTNITHTVSALAQGQKKLSIPYQARRDEIGLLARAAAVFKEKTLELEQVAAEMLVAERTAAETERQRIEAAEQKRHADAIAQEQRAQRRQEERRDQQLELANQLERQVAEVVENVAAMAARLGKASQEMRHNVNKTNELSTAAASNSDQTKSTVQQVSQAVGDMGAGLEEVSCKVEKSLEVAKQAMGVAHHSQEKIATLSFSAGQITNVIKLIQDIAEQTNLLALNATIEAARAGEAGKGFAVVASEVKNLAAQTAQATGEIESQVRSMTAATQATVDTMNILKTSIEDINEISQSINNSVREQSATGRTIDNCLGEASHGVAALQGDIRDVNAMAKSSEDAASNVWDATLMLEKQTETLKRSLTLFLGEIRSCA</sequence>
<dbReference type="GO" id="GO:0007165">
    <property type="term" value="P:signal transduction"/>
    <property type="evidence" value="ECO:0007669"/>
    <property type="project" value="UniProtKB-KW"/>
</dbReference>
<reference evidence="8 9" key="1">
    <citation type="submission" date="2017-10" db="EMBL/GenBank/DDBJ databases">
        <title>Frigbacter circumglobatus gen. nov. sp. nov., isolated from sediment cultured in situ.</title>
        <authorList>
            <person name="Zhao Z."/>
        </authorList>
    </citation>
    <scope>NUCLEOTIDE SEQUENCE [LARGE SCALE GENOMIC DNA]</scope>
    <source>
        <strain evidence="8 9">ZYL</strain>
    </source>
</reference>
<protein>
    <recommendedName>
        <fullName evidence="10">Methyl-accepting chemotaxis protein</fullName>
    </recommendedName>
</protein>
<gene>
    <name evidence="8" type="ORF">CRD36_16720</name>
</gene>
<dbReference type="InParanoid" id="A0A2G4YLL6"/>
<dbReference type="EMBL" id="PDEM01000033">
    <property type="protein sequence ID" value="PHZ83219.1"/>
    <property type="molecule type" value="Genomic_DNA"/>
</dbReference>
<dbReference type="PRINTS" id="PR00260">
    <property type="entry name" value="CHEMTRNSDUCR"/>
</dbReference>
<evidence type="ECO:0000259" key="6">
    <source>
        <dbReference type="PROSITE" id="PS50111"/>
    </source>
</evidence>
<feature type="region of interest" description="Disordered" evidence="4">
    <location>
        <begin position="388"/>
        <end position="416"/>
    </location>
</feature>
<evidence type="ECO:0000256" key="1">
    <source>
        <dbReference type="ARBA" id="ARBA00023224"/>
    </source>
</evidence>
<feature type="transmembrane region" description="Helical" evidence="5">
    <location>
        <begin position="298"/>
        <end position="316"/>
    </location>
</feature>
<evidence type="ECO:0000256" key="2">
    <source>
        <dbReference type="ARBA" id="ARBA00029447"/>
    </source>
</evidence>
<accession>A0A2G4YLL6</accession>
<evidence type="ECO:0000259" key="7">
    <source>
        <dbReference type="PROSITE" id="PS50885"/>
    </source>
</evidence>
<proteinExistence type="inferred from homology"/>
<keyword evidence="5" id="KW-0812">Transmembrane</keyword>
<dbReference type="AlphaFoldDB" id="A0A2G4YLL6"/>
<evidence type="ECO:0000256" key="5">
    <source>
        <dbReference type="SAM" id="Phobius"/>
    </source>
</evidence>
<dbReference type="PANTHER" id="PTHR32089">
    <property type="entry name" value="METHYL-ACCEPTING CHEMOTAXIS PROTEIN MCPB"/>
    <property type="match status" value="1"/>
</dbReference>
<keyword evidence="5" id="KW-1133">Transmembrane helix</keyword>
<dbReference type="GO" id="GO:0016020">
    <property type="term" value="C:membrane"/>
    <property type="evidence" value="ECO:0007669"/>
    <property type="project" value="InterPro"/>
</dbReference>
<keyword evidence="1 3" id="KW-0807">Transducer</keyword>
<keyword evidence="9" id="KW-1185">Reference proteome</keyword>
<dbReference type="PANTHER" id="PTHR32089:SF112">
    <property type="entry name" value="LYSOZYME-LIKE PROTEIN-RELATED"/>
    <property type="match status" value="1"/>
</dbReference>
<comment type="caution">
    <text evidence="8">The sequence shown here is derived from an EMBL/GenBank/DDBJ whole genome shotgun (WGS) entry which is preliminary data.</text>
</comment>
<feature type="compositionally biased region" description="Basic and acidic residues" evidence="4">
    <location>
        <begin position="407"/>
        <end position="416"/>
    </location>
</feature>
<evidence type="ECO:0008006" key="10">
    <source>
        <dbReference type="Google" id="ProtNLM"/>
    </source>
</evidence>
<dbReference type="Gene3D" id="6.10.340.10">
    <property type="match status" value="1"/>
</dbReference>
<dbReference type="GO" id="GO:0006935">
    <property type="term" value="P:chemotaxis"/>
    <property type="evidence" value="ECO:0007669"/>
    <property type="project" value="InterPro"/>
</dbReference>
<comment type="similarity">
    <text evidence="2">Belongs to the methyl-accepting chemotaxis (MCP) protein family.</text>
</comment>
<evidence type="ECO:0000313" key="8">
    <source>
        <dbReference type="EMBL" id="PHZ83219.1"/>
    </source>
</evidence>
<organism evidence="8 9">
    <name type="scientific">Paremcibacter congregatus</name>
    <dbReference type="NCBI Taxonomy" id="2043170"/>
    <lineage>
        <taxon>Bacteria</taxon>
        <taxon>Pseudomonadati</taxon>
        <taxon>Pseudomonadota</taxon>
        <taxon>Alphaproteobacteria</taxon>
        <taxon>Emcibacterales</taxon>
        <taxon>Emcibacteraceae</taxon>
        <taxon>Paremcibacter</taxon>
    </lineage>
</organism>
<name>A0A2G4YLL6_9PROT</name>
<feature type="domain" description="HAMP" evidence="7">
    <location>
        <begin position="317"/>
        <end position="370"/>
    </location>
</feature>